<proteinExistence type="predicted"/>
<evidence type="ECO:0000313" key="3">
    <source>
        <dbReference type="Proteomes" id="UP000283269"/>
    </source>
</evidence>
<feature type="transmembrane region" description="Helical" evidence="1">
    <location>
        <begin position="43"/>
        <end position="67"/>
    </location>
</feature>
<sequence length="271" mass="31317">MSFLYLQCQTNLLLAVSITLVHFLSLSMTIVRIRHRWRTGRIWWDDYIVVIPWAFDFISTILLWTEYKNTDISLYTPDPEGFVYSNWFYAFTYFTIIWYVCIIFGVEPLLRDVFDLALTRFSRIGLTLSVAGIFLPGHRYRICAFIFVVVLFLLYFVSVLIGTFSCPGSPWWNLDYTHCNSTTIIVGVIIDFASDAVLVAAPLFIFWKVKFARQSDRILILALFASSIITMLAAGLFCVVWYAAALIGPDSKLLFIMTGHLQVEFPREMHM</sequence>
<keyword evidence="1" id="KW-0812">Transmembrane</keyword>
<dbReference type="Proteomes" id="UP000283269">
    <property type="component" value="Unassembled WGS sequence"/>
</dbReference>
<organism evidence="2 3">
    <name type="scientific">Psilocybe cyanescens</name>
    <dbReference type="NCBI Taxonomy" id="93625"/>
    <lineage>
        <taxon>Eukaryota</taxon>
        <taxon>Fungi</taxon>
        <taxon>Dikarya</taxon>
        <taxon>Basidiomycota</taxon>
        <taxon>Agaricomycotina</taxon>
        <taxon>Agaricomycetes</taxon>
        <taxon>Agaricomycetidae</taxon>
        <taxon>Agaricales</taxon>
        <taxon>Agaricineae</taxon>
        <taxon>Strophariaceae</taxon>
        <taxon>Psilocybe</taxon>
    </lineage>
</organism>
<name>A0A409WV92_PSICY</name>
<keyword evidence="1" id="KW-1133">Transmembrane helix</keyword>
<dbReference type="AlphaFoldDB" id="A0A409WV92"/>
<keyword evidence="3" id="KW-1185">Reference proteome</keyword>
<gene>
    <name evidence="2" type="ORF">CVT25_008369</name>
</gene>
<evidence type="ECO:0000313" key="2">
    <source>
        <dbReference type="EMBL" id="PPQ82422.1"/>
    </source>
</evidence>
<protein>
    <submittedName>
        <fullName evidence="2">Uncharacterized protein</fullName>
    </submittedName>
</protein>
<comment type="caution">
    <text evidence="2">The sequence shown here is derived from an EMBL/GenBank/DDBJ whole genome shotgun (WGS) entry which is preliminary data.</text>
</comment>
<dbReference type="EMBL" id="NHYD01003142">
    <property type="protein sequence ID" value="PPQ82422.1"/>
    <property type="molecule type" value="Genomic_DNA"/>
</dbReference>
<feature type="transmembrane region" description="Helical" evidence="1">
    <location>
        <begin position="87"/>
        <end position="110"/>
    </location>
</feature>
<accession>A0A409WV92</accession>
<reference evidence="2 3" key="1">
    <citation type="journal article" date="2018" name="Evol. Lett.">
        <title>Horizontal gene cluster transfer increased hallucinogenic mushroom diversity.</title>
        <authorList>
            <person name="Reynolds H.T."/>
            <person name="Vijayakumar V."/>
            <person name="Gluck-Thaler E."/>
            <person name="Korotkin H.B."/>
            <person name="Matheny P.B."/>
            <person name="Slot J.C."/>
        </authorList>
    </citation>
    <scope>NUCLEOTIDE SEQUENCE [LARGE SCALE GENOMIC DNA]</scope>
    <source>
        <strain evidence="2 3">2631</strain>
    </source>
</reference>
<evidence type="ECO:0000256" key="1">
    <source>
        <dbReference type="SAM" id="Phobius"/>
    </source>
</evidence>
<feature type="transmembrane region" description="Helical" evidence="1">
    <location>
        <begin position="12"/>
        <end position="31"/>
    </location>
</feature>
<dbReference type="OrthoDB" id="3229610at2759"/>
<feature type="transmembrane region" description="Helical" evidence="1">
    <location>
        <begin position="184"/>
        <end position="206"/>
    </location>
</feature>
<feature type="transmembrane region" description="Helical" evidence="1">
    <location>
        <begin position="218"/>
        <end position="244"/>
    </location>
</feature>
<dbReference type="InParanoid" id="A0A409WV92"/>
<keyword evidence="1" id="KW-0472">Membrane</keyword>
<feature type="transmembrane region" description="Helical" evidence="1">
    <location>
        <begin position="142"/>
        <end position="164"/>
    </location>
</feature>